<sequence length="393" mass="43819">MSLSANITKLGAFSFLKMTLFPMAIITLFWKDHIGLSLTEILVLQGFFSLSTLAFEYPSGYLSDRLGYRFSLNLASLLGICGWGWYLFAGSFWEVLIAELLLGASYAFISGSDSALLYETLREDGNEHRYAQYEGRLIGLAQAGEAAGAVFAGVLYAFFPLLPFLIQVLVWILALGLTTTLKEPPRERAPEATSHLAEAWGTVRYTFRDNRRLRAVVTLATVLGLASYYPVWLIQPFMQETGVPLAWFGPIWAGANATVALFSWLSYRFSMRLGNRAMALLLFGLVACGYFGLAFTHALWSFLFYYLLTMMRGLQGPMLKGHIQRQSRSSNRASIMSLKSFAFRFCFICTGPAVGVVADRWGLDTAFLILGLALCALLVLCLRKFEFSDPPFH</sequence>
<evidence type="ECO:0000256" key="4">
    <source>
        <dbReference type="SAM" id="Phobius"/>
    </source>
</evidence>
<gene>
    <name evidence="5" type="ORF">L9S41_18000</name>
</gene>
<dbReference type="RefSeq" id="WP_260747903.1">
    <property type="nucleotide sequence ID" value="NZ_CP092109.1"/>
</dbReference>
<feature type="transmembrane region" description="Helical" evidence="4">
    <location>
        <begin position="213"/>
        <end position="233"/>
    </location>
</feature>
<organism evidence="5 6">
    <name type="scientific">Geoalkalibacter halelectricus</name>
    <dbReference type="NCBI Taxonomy" id="2847045"/>
    <lineage>
        <taxon>Bacteria</taxon>
        <taxon>Pseudomonadati</taxon>
        <taxon>Thermodesulfobacteriota</taxon>
        <taxon>Desulfuromonadia</taxon>
        <taxon>Desulfuromonadales</taxon>
        <taxon>Geoalkalibacteraceae</taxon>
        <taxon>Geoalkalibacter</taxon>
    </lineage>
</organism>
<feature type="transmembrane region" description="Helical" evidence="4">
    <location>
        <begin position="245"/>
        <end position="265"/>
    </location>
</feature>
<keyword evidence="1 4" id="KW-0812">Transmembrane</keyword>
<dbReference type="PANTHER" id="PTHR23530:SF1">
    <property type="entry name" value="PERMEASE, MAJOR FACILITATOR SUPERFAMILY-RELATED"/>
    <property type="match status" value="1"/>
</dbReference>
<feature type="transmembrane region" description="Helical" evidence="4">
    <location>
        <begin position="364"/>
        <end position="382"/>
    </location>
</feature>
<evidence type="ECO:0000256" key="3">
    <source>
        <dbReference type="ARBA" id="ARBA00023136"/>
    </source>
</evidence>
<keyword evidence="2 4" id="KW-1133">Transmembrane helix</keyword>
<feature type="transmembrane region" description="Helical" evidence="4">
    <location>
        <begin position="341"/>
        <end position="358"/>
    </location>
</feature>
<evidence type="ECO:0000313" key="6">
    <source>
        <dbReference type="Proteomes" id="UP001060414"/>
    </source>
</evidence>
<dbReference type="Proteomes" id="UP001060414">
    <property type="component" value="Chromosome"/>
</dbReference>
<dbReference type="EMBL" id="CP092109">
    <property type="protein sequence ID" value="UWZ79551.1"/>
    <property type="molecule type" value="Genomic_DNA"/>
</dbReference>
<dbReference type="SUPFAM" id="SSF103473">
    <property type="entry name" value="MFS general substrate transporter"/>
    <property type="match status" value="1"/>
</dbReference>
<keyword evidence="6" id="KW-1185">Reference proteome</keyword>
<feature type="transmembrane region" description="Helical" evidence="4">
    <location>
        <begin position="12"/>
        <end position="30"/>
    </location>
</feature>
<feature type="transmembrane region" description="Helical" evidence="4">
    <location>
        <begin position="36"/>
        <end position="58"/>
    </location>
</feature>
<name>A0ABY5ZQQ2_9BACT</name>
<evidence type="ECO:0000256" key="2">
    <source>
        <dbReference type="ARBA" id="ARBA00022989"/>
    </source>
</evidence>
<proteinExistence type="predicted"/>
<protein>
    <submittedName>
        <fullName evidence="5">MFS transporter</fullName>
    </submittedName>
</protein>
<feature type="transmembrane region" description="Helical" evidence="4">
    <location>
        <begin position="277"/>
        <end position="296"/>
    </location>
</feature>
<keyword evidence="3 4" id="KW-0472">Membrane</keyword>
<dbReference type="PANTHER" id="PTHR23530">
    <property type="entry name" value="TRANSPORT PROTEIN-RELATED"/>
    <property type="match status" value="1"/>
</dbReference>
<dbReference type="InterPro" id="IPR011701">
    <property type="entry name" value="MFS"/>
</dbReference>
<feature type="transmembrane region" description="Helical" evidence="4">
    <location>
        <begin position="70"/>
        <end position="89"/>
    </location>
</feature>
<dbReference type="Gene3D" id="1.20.1250.20">
    <property type="entry name" value="MFS general substrate transporter like domains"/>
    <property type="match status" value="1"/>
</dbReference>
<dbReference type="Pfam" id="PF07690">
    <property type="entry name" value="MFS_1"/>
    <property type="match status" value="1"/>
</dbReference>
<dbReference type="InterPro" id="IPR036259">
    <property type="entry name" value="MFS_trans_sf"/>
</dbReference>
<evidence type="ECO:0000313" key="5">
    <source>
        <dbReference type="EMBL" id="UWZ79551.1"/>
    </source>
</evidence>
<reference evidence="5" key="1">
    <citation type="journal article" date="2022" name="Environ. Microbiol.">
        <title>Geoalkalibacter halelectricus SAP #1 sp. nov. possessing extracellular electron transfer and mineral#reducing capabilities from a haloalkaline environment.</title>
        <authorList>
            <person name="Yadav S."/>
            <person name="Singh R."/>
            <person name="Sundharam S.S."/>
            <person name="Chaudhary S."/>
            <person name="Krishnamurthi S."/>
            <person name="Patil S.A."/>
        </authorList>
    </citation>
    <scope>NUCLEOTIDE SEQUENCE</scope>
    <source>
        <strain evidence="5">SAP-1</strain>
    </source>
</reference>
<accession>A0ABY5ZQQ2</accession>
<dbReference type="InterPro" id="IPR053160">
    <property type="entry name" value="MFS_DHA3_Transporter"/>
</dbReference>
<evidence type="ECO:0000256" key="1">
    <source>
        <dbReference type="ARBA" id="ARBA00022692"/>
    </source>
</evidence>